<dbReference type="Gene3D" id="3.30.360.10">
    <property type="entry name" value="Dihydrodipicolinate Reductase, domain 2"/>
    <property type="match status" value="1"/>
</dbReference>
<evidence type="ECO:0000313" key="4">
    <source>
        <dbReference type="EMBL" id="OOV06223.1"/>
    </source>
</evidence>
<feature type="domain" description="Gfo/Idh/MocA-like oxidoreductase N-terminal" evidence="2">
    <location>
        <begin position="4"/>
        <end position="124"/>
    </location>
</feature>
<dbReference type="STRING" id="28066.RF819_05340"/>
<dbReference type="GO" id="GO:0000166">
    <property type="term" value="F:nucleotide binding"/>
    <property type="evidence" value="ECO:0007669"/>
    <property type="project" value="InterPro"/>
</dbReference>
<name>A0A1T1AQE4_RHOFE</name>
<sequence length="330" mass="36098">MTTIRWGMIGCGSVAEVKSGPGFYKSDNSALVAVASRQLQHAQSFAERHGVPKVYASSEELVADPDIDAVYIATPPSSHKALSLLVAKAGKHVYVEKPMALRFEECRDIVEACQQQGVRLFVAFYRRAMPRFLQVKAWIDSGAIGAVRLVRVVQHQPPATEDLSPDTLPWRLRPDVAGGGKFLDMGIHELDLFDFLFGAIEEVHGIASNQAGLYEVEDTVTATWRHASGVQGVGSWCYVGTANEDAIQIVGSKGSISFEFFSDKPLKLVNGDGEQLLEIPNPPHVQQPFIQSMVDDLNGVAPCPGSVDSAVRSTWVADKILENYRRQKGY</sequence>
<dbReference type="PANTHER" id="PTHR43818">
    <property type="entry name" value="BCDNA.GH03377"/>
    <property type="match status" value="1"/>
</dbReference>
<dbReference type="Gene3D" id="3.40.50.720">
    <property type="entry name" value="NAD(P)-binding Rossmann-like Domain"/>
    <property type="match status" value="1"/>
</dbReference>
<dbReference type="PANTHER" id="PTHR43818:SF11">
    <property type="entry name" value="BCDNA.GH03377"/>
    <property type="match status" value="1"/>
</dbReference>
<dbReference type="EMBL" id="MTJN01000002">
    <property type="protein sequence ID" value="OOV06223.1"/>
    <property type="molecule type" value="Genomic_DNA"/>
</dbReference>
<dbReference type="GO" id="GO:0016491">
    <property type="term" value="F:oxidoreductase activity"/>
    <property type="evidence" value="ECO:0007669"/>
    <property type="project" value="UniProtKB-KW"/>
</dbReference>
<dbReference type="OrthoDB" id="9793050at2"/>
<dbReference type="InterPro" id="IPR055170">
    <property type="entry name" value="GFO_IDH_MocA-like_dom"/>
</dbReference>
<dbReference type="AlphaFoldDB" id="A0A1T1AQE4"/>
<dbReference type="InterPro" id="IPR036291">
    <property type="entry name" value="NAD(P)-bd_dom_sf"/>
</dbReference>
<evidence type="ECO:0000259" key="3">
    <source>
        <dbReference type="Pfam" id="PF22725"/>
    </source>
</evidence>
<evidence type="ECO:0000259" key="2">
    <source>
        <dbReference type="Pfam" id="PF01408"/>
    </source>
</evidence>
<feature type="domain" description="GFO/IDH/MocA-like oxidoreductase" evidence="3">
    <location>
        <begin position="132"/>
        <end position="256"/>
    </location>
</feature>
<dbReference type="SUPFAM" id="SSF51735">
    <property type="entry name" value="NAD(P)-binding Rossmann-fold domains"/>
    <property type="match status" value="1"/>
</dbReference>
<keyword evidence="5" id="KW-1185">Reference proteome</keyword>
<dbReference type="InterPro" id="IPR050463">
    <property type="entry name" value="Gfo/Idh/MocA_oxidrdct_glycsds"/>
</dbReference>
<organism evidence="4 5">
    <name type="scientific">Rhodoferax fermentans</name>
    <dbReference type="NCBI Taxonomy" id="28066"/>
    <lineage>
        <taxon>Bacteria</taxon>
        <taxon>Pseudomonadati</taxon>
        <taxon>Pseudomonadota</taxon>
        <taxon>Betaproteobacteria</taxon>
        <taxon>Burkholderiales</taxon>
        <taxon>Comamonadaceae</taxon>
        <taxon>Rhodoferax</taxon>
    </lineage>
</organism>
<protein>
    <submittedName>
        <fullName evidence="4">Oxidoreductase</fullName>
    </submittedName>
</protein>
<gene>
    <name evidence="4" type="ORF">RF819_05340</name>
</gene>
<dbReference type="Proteomes" id="UP000190750">
    <property type="component" value="Unassembled WGS sequence"/>
</dbReference>
<evidence type="ECO:0000256" key="1">
    <source>
        <dbReference type="ARBA" id="ARBA00023002"/>
    </source>
</evidence>
<dbReference type="SUPFAM" id="SSF55347">
    <property type="entry name" value="Glyceraldehyde-3-phosphate dehydrogenase-like, C-terminal domain"/>
    <property type="match status" value="1"/>
</dbReference>
<accession>A0A1T1AQE4</accession>
<keyword evidence="1" id="KW-0560">Oxidoreductase</keyword>
<evidence type="ECO:0000313" key="5">
    <source>
        <dbReference type="Proteomes" id="UP000190750"/>
    </source>
</evidence>
<dbReference type="RefSeq" id="WP_078364007.1">
    <property type="nucleotide sequence ID" value="NZ_MTJN01000002.1"/>
</dbReference>
<dbReference type="Pfam" id="PF01408">
    <property type="entry name" value="GFO_IDH_MocA"/>
    <property type="match status" value="1"/>
</dbReference>
<comment type="caution">
    <text evidence="4">The sequence shown here is derived from an EMBL/GenBank/DDBJ whole genome shotgun (WGS) entry which is preliminary data.</text>
</comment>
<dbReference type="InterPro" id="IPR000683">
    <property type="entry name" value="Gfo/Idh/MocA-like_OxRdtase_N"/>
</dbReference>
<dbReference type="Pfam" id="PF22725">
    <property type="entry name" value="GFO_IDH_MocA_C3"/>
    <property type="match status" value="1"/>
</dbReference>
<reference evidence="4 5" key="1">
    <citation type="submission" date="2017-01" db="EMBL/GenBank/DDBJ databases">
        <title>Genome sequencing of Rhodoferax fermentans JCM 7819.</title>
        <authorList>
            <person name="Kim Y.J."/>
            <person name="Farh M.E.-A."/>
            <person name="Yang D.-C."/>
        </authorList>
    </citation>
    <scope>NUCLEOTIDE SEQUENCE [LARGE SCALE GENOMIC DNA]</scope>
    <source>
        <strain evidence="4 5">JCM 7819</strain>
    </source>
</reference>
<proteinExistence type="predicted"/>